<name>A0A5B7TMF8_9FLAO</name>
<sequence length="193" mass="22756">MKTVFFNNFPINLVTDVKYQSESHFFHSNDIDVLSIIDKMEQGSMEAVFLYNDDFNSLWQHFTSAFKIIEAGGGKVFNDKNEVLFIFRNDKWDLPKGKIEKGETIEETAIREVEEETGIEKLKISHQLQTTYHIYKHKKKYVLKVSYWFKMTSDFKGELFPQLEEGITKVVWLSDTETEKALQNTYKNIKLLF</sequence>
<dbReference type="Proteomes" id="UP000306229">
    <property type="component" value="Chromosome"/>
</dbReference>
<dbReference type="RefSeq" id="WP_138948912.1">
    <property type="nucleotide sequence ID" value="NZ_CP040749.1"/>
</dbReference>
<dbReference type="PROSITE" id="PS00893">
    <property type="entry name" value="NUDIX_BOX"/>
    <property type="match status" value="1"/>
</dbReference>
<dbReference type="CDD" id="cd03673">
    <property type="entry name" value="NUDIX_Ap6A_hydrolase"/>
    <property type="match status" value="1"/>
</dbReference>
<evidence type="ECO:0000313" key="5">
    <source>
        <dbReference type="Proteomes" id="UP000306229"/>
    </source>
</evidence>
<dbReference type="AlphaFoldDB" id="A0A5B7TMF8"/>
<dbReference type="InterPro" id="IPR015797">
    <property type="entry name" value="NUDIX_hydrolase-like_dom_sf"/>
</dbReference>
<dbReference type="EMBL" id="CP040749">
    <property type="protein sequence ID" value="QCX37999.1"/>
    <property type="molecule type" value="Genomic_DNA"/>
</dbReference>
<dbReference type="InterPro" id="IPR020476">
    <property type="entry name" value="Nudix_hydrolase"/>
</dbReference>
<dbReference type="GO" id="GO:0016787">
    <property type="term" value="F:hydrolase activity"/>
    <property type="evidence" value="ECO:0007669"/>
    <property type="project" value="UniProtKB-KW"/>
</dbReference>
<accession>A0A5B7TMF8</accession>
<protein>
    <submittedName>
        <fullName evidence="4">NUDIX domain-containing protein</fullName>
    </submittedName>
</protein>
<dbReference type="Gene3D" id="3.90.79.10">
    <property type="entry name" value="Nucleoside Triphosphate Pyrophosphohydrolase"/>
    <property type="match status" value="1"/>
</dbReference>
<evidence type="ECO:0000256" key="1">
    <source>
        <dbReference type="ARBA" id="ARBA00022801"/>
    </source>
</evidence>
<dbReference type="PANTHER" id="PTHR43736">
    <property type="entry name" value="ADP-RIBOSE PYROPHOSPHATASE"/>
    <property type="match status" value="1"/>
</dbReference>
<dbReference type="PANTHER" id="PTHR43736:SF1">
    <property type="entry name" value="DIHYDRONEOPTERIN TRIPHOSPHATE DIPHOSPHATASE"/>
    <property type="match status" value="1"/>
</dbReference>
<dbReference type="InterPro" id="IPR020084">
    <property type="entry name" value="NUDIX_hydrolase_CS"/>
</dbReference>
<evidence type="ECO:0000256" key="2">
    <source>
        <dbReference type="RuleBase" id="RU003476"/>
    </source>
</evidence>
<dbReference type="Pfam" id="PF00293">
    <property type="entry name" value="NUDIX"/>
    <property type="match status" value="1"/>
</dbReference>
<dbReference type="OrthoDB" id="9816289at2"/>
<keyword evidence="5" id="KW-1185">Reference proteome</keyword>
<feature type="domain" description="Nudix hydrolase" evidence="3">
    <location>
        <begin position="67"/>
        <end position="193"/>
    </location>
</feature>
<dbReference type="PROSITE" id="PS51462">
    <property type="entry name" value="NUDIX"/>
    <property type="match status" value="1"/>
</dbReference>
<dbReference type="InterPro" id="IPR000086">
    <property type="entry name" value="NUDIX_hydrolase_dom"/>
</dbReference>
<dbReference type="PRINTS" id="PR00502">
    <property type="entry name" value="NUDIXFAMILY"/>
</dbReference>
<evidence type="ECO:0000313" key="4">
    <source>
        <dbReference type="EMBL" id="QCX37999.1"/>
    </source>
</evidence>
<gene>
    <name evidence="4" type="ORF">FF125_05950</name>
</gene>
<keyword evidence="1 2" id="KW-0378">Hydrolase</keyword>
<comment type="similarity">
    <text evidence="2">Belongs to the Nudix hydrolase family.</text>
</comment>
<dbReference type="KEGG" id="fbe:FF125_05950"/>
<reference evidence="4 5" key="1">
    <citation type="submission" date="2019-05" db="EMBL/GenBank/DDBJ databases">
        <title>Algicella ahnfeltiae gen. nov., sp. nov., a novel marine bacterium of the family Flavobacteriaceae isolated from a red alga.</title>
        <authorList>
            <person name="Nedashkovskaya O.I."/>
            <person name="Kukhlevskiy A.D."/>
            <person name="Kim S.-G."/>
            <person name="Zhukova N.V."/>
            <person name="Mikhailov V.V."/>
        </authorList>
    </citation>
    <scope>NUCLEOTIDE SEQUENCE [LARGE SCALE GENOMIC DNA]</scope>
    <source>
        <strain evidence="4 5">10Alg115</strain>
    </source>
</reference>
<dbReference type="SUPFAM" id="SSF55811">
    <property type="entry name" value="Nudix"/>
    <property type="match status" value="1"/>
</dbReference>
<evidence type="ECO:0000259" key="3">
    <source>
        <dbReference type="PROSITE" id="PS51462"/>
    </source>
</evidence>
<proteinExistence type="inferred from homology"/>
<organism evidence="4 5">
    <name type="scientific">Aureibaculum algae</name>
    <dbReference type="NCBI Taxonomy" id="2584122"/>
    <lineage>
        <taxon>Bacteria</taxon>
        <taxon>Pseudomonadati</taxon>
        <taxon>Bacteroidota</taxon>
        <taxon>Flavobacteriia</taxon>
        <taxon>Flavobacteriales</taxon>
        <taxon>Flavobacteriaceae</taxon>
        <taxon>Aureibaculum</taxon>
    </lineage>
</organism>